<comment type="caution">
    <text evidence="2">The sequence shown here is derived from an EMBL/GenBank/DDBJ whole genome shotgun (WGS) entry which is preliminary data.</text>
</comment>
<evidence type="ECO:0000313" key="3">
    <source>
        <dbReference type="Proteomes" id="UP000589738"/>
    </source>
</evidence>
<name>A0A841NPC1_9FLAO</name>
<reference evidence="2 3" key="1">
    <citation type="submission" date="2020-08" db="EMBL/GenBank/DDBJ databases">
        <title>Functional genomics of gut bacteria from endangered species of beetles.</title>
        <authorList>
            <person name="Carlos-Shanley C."/>
        </authorList>
    </citation>
    <scope>NUCLEOTIDE SEQUENCE [LARGE SCALE GENOMIC DNA]</scope>
    <source>
        <strain evidence="2 3">S00136</strain>
    </source>
</reference>
<proteinExistence type="predicted"/>
<gene>
    <name evidence="2" type="ORF">HNP36_003693</name>
</gene>
<accession>A0A841NPC1</accession>
<keyword evidence="3" id="KW-1185">Reference proteome</keyword>
<feature type="region of interest" description="Disordered" evidence="1">
    <location>
        <begin position="38"/>
        <end position="57"/>
    </location>
</feature>
<evidence type="ECO:0000256" key="1">
    <source>
        <dbReference type="SAM" id="MobiDB-lite"/>
    </source>
</evidence>
<evidence type="ECO:0000313" key="2">
    <source>
        <dbReference type="EMBL" id="MBB6372575.1"/>
    </source>
</evidence>
<sequence>MKKQIVNEKKLSLKKLQLMKVNNMRVINGGGGGMAFSIEDNEVEPTPPIVKDPPIKR</sequence>
<dbReference type="AlphaFoldDB" id="A0A841NPC1"/>
<organism evidence="2 3">
    <name type="scientific">Chryseobacterium shigense</name>
    <dbReference type="NCBI Taxonomy" id="297244"/>
    <lineage>
        <taxon>Bacteria</taxon>
        <taxon>Pseudomonadati</taxon>
        <taxon>Bacteroidota</taxon>
        <taxon>Flavobacteriia</taxon>
        <taxon>Flavobacteriales</taxon>
        <taxon>Weeksellaceae</taxon>
        <taxon>Chryseobacterium group</taxon>
        <taxon>Chryseobacterium</taxon>
    </lineage>
</organism>
<protein>
    <submittedName>
        <fullName evidence="2">Uncharacterized protein</fullName>
    </submittedName>
</protein>
<dbReference type="Proteomes" id="UP000589738">
    <property type="component" value="Unassembled WGS sequence"/>
</dbReference>
<dbReference type="EMBL" id="JACHLC010000007">
    <property type="protein sequence ID" value="MBB6372575.1"/>
    <property type="molecule type" value="Genomic_DNA"/>
</dbReference>